<proteinExistence type="evidence at transcript level"/>
<dbReference type="GO" id="GO:0006508">
    <property type="term" value="P:proteolysis"/>
    <property type="evidence" value="ECO:0007669"/>
    <property type="project" value="UniProtKB-KW"/>
</dbReference>
<protein>
    <submittedName>
        <fullName evidence="1">Putative tick metalloprotease</fullName>
    </submittedName>
</protein>
<dbReference type="AlphaFoldDB" id="V5HGW5"/>
<keyword evidence="1" id="KW-0645">Protease</keyword>
<sequence>MSGKELEKDLYHDQHHMAVLSIEEVDGGLEVKGVVSDELRIEPLPLEARSEDGRIAHKISMIEKADHYDDDYIVAPDSAVSERSASSAQGTGLTAETVFVEVKILCDPRHHRHHHFKRKKETLVYLAVSLVSRKLEGHLFGGFCPFAGAVPISEFALTDPAVQFLLTGVILLTDYSNVVTVPPTPDGYVNEHVGYLDSEQPIQKLAYRLQKKGA</sequence>
<keyword evidence="1" id="KW-0482">Metalloprotease</keyword>
<organism evidence="1">
    <name type="scientific">Ixodes ricinus</name>
    <name type="common">Common tick</name>
    <name type="synonym">Acarus ricinus</name>
    <dbReference type="NCBI Taxonomy" id="34613"/>
    <lineage>
        <taxon>Eukaryota</taxon>
        <taxon>Metazoa</taxon>
        <taxon>Ecdysozoa</taxon>
        <taxon>Arthropoda</taxon>
        <taxon>Chelicerata</taxon>
        <taxon>Arachnida</taxon>
        <taxon>Acari</taxon>
        <taxon>Parasitiformes</taxon>
        <taxon>Ixodida</taxon>
        <taxon>Ixodoidea</taxon>
        <taxon>Ixodidae</taxon>
        <taxon>Ixodinae</taxon>
        <taxon>Ixodes</taxon>
    </lineage>
</organism>
<accession>V5HGW5</accession>
<name>V5HGW5_IXORI</name>
<reference evidence="1" key="1">
    <citation type="journal article" date="2015" name="Sci. Rep.">
        <title>Tissue- and time-dependent transcription in Ixodes ricinus salivary glands and midguts when blood feeding on the vertebrate host.</title>
        <authorList>
            <person name="Kotsyfakis M."/>
            <person name="Schwarz A."/>
            <person name="Erhart J."/>
            <person name="Ribeiro J.M."/>
        </authorList>
    </citation>
    <scope>NUCLEOTIDE SEQUENCE</scope>
    <source>
        <tissue evidence="1">Salivary gland and midgut</tissue>
    </source>
</reference>
<keyword evidence="1" id="KW-0378">Hydrolase</keyword>
<dbReference type="EMBL" id="GANP01001573">
    <property type="protein sequence ID" value="JAB82895.1"/>
    <property type="molecule type" value="mRNA"/>
</dbReference>
<dbReference type="GO" id="GO:0008237">
    <property type="term" value="F:metallopeptidase activity"/>
    <property type="evidence" value="ECO:0007669"/>
    <property type="project" value="UniProtKB-KW"/>
</dbReference>
<evidence type="ECO:0000313" key="1">
    <source>
        <dbReference type="EMBL" id="JAB82895.1"/>
    </source>
</evidence>